<dbReference type="EMBL" id="SNZB01000002">
    <property type="protein sequence ID" value="TDR22507.1"/>
    <property type="molecule type" value="Genomic_DNA"/>
</dbReference>
<sequence>MALAGMSTAVFANTAETTGNAVNSNGDVLASAPVVVFGGGANEIYNNGPLVNSVGTGIGGEDESVLQGNIGMNTLGSGHQVAFDNRIADDFVVTGGDWEIESIDFYAYQTNEVASTITAVNLRIWDGIPGDPGSTVIFGDTTTNLMSSTGNSGILRVTDTTTGTTNNRQIAVSNVSVGITLSPGTYWLDWQSDGTGASGPWAPPITINGETTTGNALQSTDGGVTYLDQLDSGTSTQQGFPFVMYGTLPPPPIVPSLSIYGLLLLALIALVFGRRFIRQ</sequence>
<dbReference type="AlphaFoldDB" id="A0A4R6XWI8"/>
<reference evidence="2 3" key="1">
    <citation type="submission" date="2019-03" db="EMBL/GenBank/DDBJ databases">
        <title>Genomic Encyclopedia of Type Strains, Phase IV (KMG-IV): sequencing the most valuable type-strain genomes for metagenomic binning, comparative biology and taxonomic classification.</title>
        <authorList>
            <person name="Goeker M."/>
        </authorList>
    </citation>
    <scope>NUCLEOTIDE SEQUENCE [LARGE SCALE GENOMIC DNA]</scope>
    <source>
        <strain evidence="2 3">DSM 25488</strain>
    </source>
</reference>
<evidence type="ECO:0000313" key="2">
    <source>
        <dbReference type="EMBL" id="TDR22507.1"/>
    </source>
</evidence>
<name>A0A4R6XWI8_9GAMM</name>
<keyword evidence="1" id="KW-0812">Transmembrane</keyword>
<keyword evidence="3" id="KW-1185">Reference proteome</keyword>
<evidence type="ECO:0000256" key="1">
    <source>
        <dbReference type="SAM" id="Phobius"/>
    </source>
</evidence>
<accession>A0A4R6XWI8</accession>
<protein>
    <submittedName>
        <fullName evidence="2">Uncharacterized protein</fullName>
    </submittedName>
</protein>
<organism evidence="2 3">
    <name type="scientific">Marinicella litoralis</name>
    <dbReference type="NCBI Taxonomy" id="644220"/>
    <lineage>
        <taxon>Bacteria</taxon>
        <taxon>Pseudomonadati</taxon>
        <taxon>Pseudomonadota</taxon>
        <taxon>Gammaproteobacteria</taxon>
        <taxon>Lysobacterales</taxon>
        <taxon>Marinicellaceae</taxon>
        <taxon>Marinicella</taxon>
    </lineage>
</organism>
<keyword evidence="1" id="KW-0472">Membrane</keyword>
<dbReference type="Proteomes" id="UP000295724">
    <property type="component" value="Unassembled WGS sequence"/>
</dbReference>
<keyword evidence="1" id="KW-1133">Transmembrane helix</keyword>
<comment type="caution">
    <text evidence="2">The sequence shown here is derived from an EMBL/GenBank/DDBJ whole genome shotgun (WGS) entry which is preliminary data.</text>
</comment>
<evidence type="ECO:0000313" key="3">
    <source>
        <dbReference type="Proteomes" id="UP000295724"/>
    </source>
</evidence>
<gene>
    <name evidence="2" type="ORF">C8D91_0998</name>
</gene>
<proteinExistence type="predicted"/>
<feature type="transmembrane region" description="Helical" evidence="1">
    <location>
        <begin position="257"/>
        <end position="277"/>
    </location>
</feature>